<keyword evidence="6" id="KW-1185">Reference proteome</keyword>
<comment type="caution">
    <text evidence="5">The sequence shown here is derived from an EMBL/GenBank/DDBJ whole genome shotgun (WGS) entry which is preliminary data.</text>
</comment>
<keyword evidence="2" id="KW-0812">Transmembrane</keyword>
<dbReference type="Pfam" id="PF04228">
    <property type="entry name" value="Zn_peptidase"/>
    <property type="match status" value="1"/>
</dbReference>
<proteinExistence type="predicted"/>
<dbReference type="PANTHER" id="PTHR30168:SF0">
    <property type="entry name" value="INNER MEMBRANE PROTEIN"/>
    <property type="match status" value="1"/>
</dbReference>
<evidence type="ECO:0000313" key="5">
    <source>
        <dbReference type="EMBL" id="MBA2894475.1"/>
    </source>
</evidence>
<dbReference type="Proteomes" id="UP000530928">
    <property type="component" value="Unassembled WGS sequence"/>
</dbReference>
<comment type="subcellular location">
    <subcellularLocation>
        <location evidence="1">Membrane</location>
        <topology evidence="1">Single-pass membrane protein</topology>
    </subcellularLocation>
</comment>
<evidence type="ECO:0008006" key="7">
    <source>
        <dbReference type="Google" id="ProtNLM"/>
    </source>
</evidence>
<dbReference type="RefSeq" id="WP_312894713.1">
    <property type="nucleotide sequence ID" value="NZ_BAABAM010000004.1"/>
</dbReference>
<reference evidence="5 6" key="1">
    <citation type="submission" date="2020-07" db="EMBL/GenBank/DDBJ databases">
        <title>Genomic Encyclopedia of Type Strains, Phase IV (KMG-IV): sequencing the most valuable type-strain genomes for metagenomic binning, comparative biology and taxonomic classification.</title>
        <authorList>
            <person name="Goeker M."/>
        </authorList>
    </citation>
    <scope>NUCLEOTIDE SEQUENCE [LARGE SCALE GENOMIC DNA]</scope>
    <source>
        <strain evidence="5 6">DSM 45533</strain>
    </source>
</reference>
<dbReference type="InterPro" id="IPR007343">
    <property type="entry name" value="Uncharacterised_pept_Zn_put"/>
</dbReference>
<name>A0A7W0HSY1_9ACTN</name>
<evidence type="ECO:0000313" key="6">
    <source>
        <dbReference type="Proteomes" id="UP000530928"/>
    </source>
</evidence>
<dbReference type="EMBL" id="JACDUR010000006">
    <property type="protein sequence ID" value="MBA2894475.1"/>
    <property type="molecule type" value="Genomic_DNA"/>
</dbReference>
<evidence type="ECO:0000256" key="4">
    <source>
        <dbReference type="ARBA" id="ARBA00023136"/>
    </source>
</evidence>
<evidence type="ECO:0000256" key="3">
    <source>
        <dbReference type="ARBA" id="ARBA00022989"/>
    </source>
</evidence>
<dbReference type="PANTHER" id="PTHR30168">
    <property type="entry name" value="PUTATIVE MEMBRANE PROTEIN YPFJ"/>
    <property type="match status" value="1"/>
</dbReference>
<keyword evidence="3" id="KW-1133">Transmembrane helix</keyword>
<organism evidence="5 6">
    <name type="scientific">Nonomuraea soli</name>
    <dbReference type="NCBI Taxonomy" id="1032476"/>
    <lineage>
        <taxon>Bacteria</taxon>
        <taxon>Bacillati</taxon>
        <taxon>Actinomycetota</taxon>
        <taxon>Actinomycetes</taxon>
        <taxon>Streptosporangiales</taxon>
        <taxon>Streptosporangiaceae</taxon>
        <taxon>Nonomuraea</taxon>
    </lineage>
</organism>
<evidence type="ECO:0000256" key="2">
    <source>
        <dbReference type="ARBA" id="ARBA00022692"/>
    </source>
</evidence>
<protein>
    <recommendedName>
        <fullName evidence="7">Metalloprotease</fullName>
    </recommendedName>
</protein>
<sequence length="258" mass="28175">MAGAGTAHAPASFADRVAVPQKKQSAESKVATDSALYRTGKLAGTNCSPGTLAKNDQPGYARFLRHLKACLDIAWAAEFRQAGLGFAPPGLTFVAGQATTPCGAWTPGADGVYCSKDRSIYMVVNAAAVRRPFGLGIARLLAHEYGHHVQEMAGIWRFYWSTRAAARTKARKLELTRRSELQAECLSAVFMSTIKRSFPVDEAEWNYAVNWFQRNGDKGWAENDHGRGRTQATWMKRGFAEAAPWACNTWSVKSGAVQ</sequence>
<accession>A0A7W0HSY1</accession>
<evidence type="ECO:0000256" key="1">
    <source>
        <dbReference type="ARBA" id="ARBA00004167"/>
    </source>
</evidence>
<gene>
    <name evidence="5" type="ORF">HNR30_005847</name>
</gene>
<dbReference type="AlphaFoldDB" id="A0A7W0HSY1"/>
<keyword evidence="4" id="KW-0472">Membrane</keyword>
<dbReference type="GO" id="GO:0016020">
    <property type="term" value="C:membrane"/>
    <property type="evidence" value="ECO:0007669"/>
    <property type="project" value="UniProtKB-SubCell"/>
</dbReference>